<dbReference type="RefSeq" id="WP_264322653.1">
    <property type="nucleotide sequence ID" value="NZ_JADEXN010000368.1"/>
</dbReference>
<keyword evidence="2" id="KW-0732">Signal</keyword>
<evidence type="ECO:0000313" key="4">
    <source>
        <dbReference type="EMBL" id="MBE9042493.1"/>
    </source>
</evidence>
<accession>A0A928W224</accession>
<evidence type="ECO:0000259" key="3">
    <source>
        <dbReference type="SMART" id="SM00912"/>
    </source>
</evidence>
<keyword evidence="5" id="KW-1185">Reference proteome</keyword>
<dbReference type="SUPFAM" id="SSF51126">
    <property type="entry name" value="Pectin lyase-like"/>
    <property type="match status" value="3"/>
</dbReference>
<evidence type="ECO:0000313" key="5">
    <source>
        <dbReference type="Proteomes" id="UP000621799"/>
    </source>
</evidence>
<dbReference type="SMART" id="SM00912">
    <property type="entry name" value="Haemagg_act"/>
    <property type="match status" value="1"/>
</dbReference>
<organism evidence="4 5">
    <name type="scientific">Zarconia navalis LEGE 11467</name>
    <dbReference type="NCBI Taxonomy" id="1828826"/>
    <lineage>
        <taxon>Bacteria</taxon>
        <taxon>Bacillati</taxon>
        <taxon>Cyanobacteriota</taxon>
        <taxon>Cyanophyceae</taxon>
        <taxon>Oscillatoriophycideae</taxon>
        <taxon>Oscillatoriales</taxon>
        <taxon>Oscillatoriales incertae sedis</taxon>
        <taxon>Zarconia</taxon>
        <taxon>Zarconia navalis</taxon>
    </lineage>
</organism>
<dbReference type="NCBIfam" id="TIGR01901">
    <property type="entry name" value="adhes_NPXG"/>
    <property type="match status" value="1"/>
</dbReference>
<feature type="chain" id="PRO_5036942967" evidence="2">
    <location>
        <begin position="28"/>
        <end position="851"/>
    </location>
</feature>
<name>A0A928W224_9CYAN</name>
<gene>
    <name evidence="4" type="ORF">IQ235_17110</name>
</gene>
<dbReference type="Proteomes" id="UP000621799">
    <property type="component" value="Unassembled WGS sequence"/>
</dbReference>
<feature type="domain" description="Filamentous haemagglutinin FhaB/tRNA nuclease CdiA-like TPS" evidence="3">
    <location>
        <begin position="32"/>
        <end position="143"/>
    </location>
</feature>
<dbReference type="Gene3D" id="2.160.20.10">
    <property type="entry name" value="Single-stranded right-handed beta-helix, Pectin lyase-like"/>
    <property type="match status" value="2"/>
</dbReference>
<dbReference type="InterPro" id="IPR011050">
    <property type="entry name" value="Pectin_lyase_fold/virulence"/>
</dbReference>
<dbReference type="EMBL" id="JADEXN010000368">
    <property type="protein sequence ID" value="MBE9042493.1"/>
    <property type="molecule type" value="Genomic_DNA"/>
</dbReference>
<dbReference type="InterPro" id="IPR012334">
    <property type="entry name" value="Pectin_lyas_fold"/>
</dbReference>
<reference evidence="4" key="1">
    <citation type="submission" date="2020-10" db="EMBL/GenBank/DDBJ databases">
        <authorList>
            <person name="Castelo-Branco R."/>
            <person name="Eusebio N."/>
            <person name="Adriana R."/>
            <person name="Vieira A."/>
            <person name="Brugerolle De Fraissinette N."/>
            <person name="Rezende De Castro R."/>
            <person name="Schneider M.P."/>
            <person name="Vasconcelos V."/>
            <person name="Leao P.N."/>
        </authorList>
    </citation>
    <scope>NUCLEOTIDE SEQUENCE</scope>
    <source>
        <strain evidence="4">LEGE 11467</strain>
    </source>
</reference>
<dbReference type="Pfam" id="PF05860">
    <property type="entry name" value="TPS"/>
    <property type="match status" value="1"/>
</dbReference>
<feature type="signal peptide" evidence="2">
    <location>
        <begin position="1"/>
        <end position="27"/>
    </location>
</feature>
<protein>
    <submittedName>
        <fullName evidence="4">S-layer family protein</fullName>
    </submittedName>
</protein>
<proteinExistence type="predicted"/>
<dbReference type="AlphaFoldDB" id="A0A928W224"/>
<sequence length="851" mass="87402">MSKTKSHFWPKFFVALASGLIATPTSAQITPDATLPNNSVVLPNGNIITIEGGTEARTNLFHSFEEFSIPTGSEAFFNNALTINNIITRVTGDSLSDIDGLIRANGTANLFLINPNGIQFGPNASLNIGGSFLGSTAESLLFEDGSTFSATQPNASSLLTVSIPVGLQFGENPGSIRATGTGQAIIINIDPLFALPLSRLLAPANLETAPGSTLALVGGNVTLDGSALRANEGRIELGGASDGVVGLQSDSLGWKFDYTEASASRDIRLESESAIDASGVTGGGIQLVGRQIHIRDGSVVLVQLSGIAPDAELILTATELIDVDGYEPRSLLASRIGLETMGIGEVGDLTVTAPNIAVRGGGELTIFHLGSAIGSNLNLNSTDSISISGRDSIDLSRASRLGVATIGAGQVGNSNITTRRLRVDEGALIGSFAGSPFVTGSGGDVIVNATDSVDIVGPPLVDRSEGLDSSSINSSTFGRSDAGRVIINTARLNISNGGRLSTSTVSSGNAGEILVNASESVSVSARDGRTTAITSATEMSPILDIQRALGLPLILSGNAGQITINTPNLRVIGSGGQISVANDGVGIAGNLEIDAGSIVLDDGGTLSASTLSGEGGDLDFRASESLVLRRGGQISATAGGIGNGGSLSIDTPLLVAIPNENSDIVANAFEGTGGNIEINTQGIFGLENRPQLTPDSDITASSQFGVDGIVAINNPIVDPASGLVALNADPLNPNTQIQDSCAVALENRFAITGNGGLPEDPTQYLQSRTVWRDTRLGEIQSDLISNSTQTESEASSIPSMPLVEATGWRTNSRGQVELVAASPNPTHSSWQPHPDCDRVPQDSARIESSRQ</sequence>
<feature type="region of interest" description="Disordered" evidence="1">
    <location>
        <begin position="820"/>
        <end position="851"/>
    </location>
</feature>
<feature type="compositionally biased region" description="Basic and acidic residues" evidence="1">
    <location>
        <begin position="834"/>
        <end position="851"/>
    </location>
</feature>
<evidence type="ECO:0000256" key="1">
    <source>
        <dbReference type="SAM" id="MobiDB-lite"/>
    </source>
</evidence>
<evidence type="ECO:0000256" key="2">
    <source>
        <dbReference type="SAM" id="SignalP"/>
    </source>
</evidence>
<dbReference type="InterPro" id="IPR008638">
    <property type="entry name" value="FhaB/CdiA-like_TPS"/>
</dbReference>
<comment type="caution">
    <text evidence="4">The sequence shown here is derived from an EMBL/GenBank/DDBJ whole genome shotgun (WGS) entry which is preliminary data.</text>
</comment>